<dbReference type="Proteomes" id="UP000887013">
    <property type="component" value="Unassembled WGS sequence"/>
</dbReference>
<dbReference type="OrthoDB" id="6538140at2759"/>
<accession>A0A8X6P955</accession>
<organism evidence="1 2">
    <name type="scientific">Nephila pilipes</name>
    <name type="common">Giant wood spider</name>
    <name type="synonym">Nephila maculata</name>
    <dbReference type="NCBI Taxonomy" id="299642"/>
    <lineage>
        <taxon>Eukaryota</taxon>
        <taxon>Metazoa</taxon>
        <taxon>Ecdysozoa</taxon>
        <taxon>Arthropoda</taxon>
        <taxon>Chelicerata</taxon>
        <taxon>Arachnida</taxon>
        <taxon>Araneae</taxon>
        <taxon>Araneomorphae</taxon>
        <taxon>Entelegynae</taxon>
        <taxon>Araneoidea</taxon>
        <taxon>Nephilidae</taxon>
        <taxon>Nephila</taxon>
    </lineage>
</organism>
<keyword evidence="2" id="KW-1185">Reference proteome</keyword>
<reference evidence="1" key="1">
    <citation type="submission" date="2020-08" db="EMBL/GenBank/DDBJ databases">
        <title>Multicomponent nature underlies the extraordinary mechanical properties of spider dragline silk.</title>
        <authorList>
            <person name="Kono N."/>
            <person name="Nakamura H."/>
            <person name="Mori M."/>
            <person name="Yoshida Y."/>
            <person name="Ohtoshi R."/>
            <person name="Malay A.D."/>
            <person name="Moran D.A.P."/>
            <person name="Tomita M."/>
            <person name="Numata K."/>
            <person name="Arakawa K."/>
        </authorList>
    </citation>
    <scope>NUCLEOTIDE SEQUENCE</scope>
</reference>
<proteinExistence type="predicted"/>
<dbReference type="EMBL" id="BMAW01017611">
    <property type="protein sequence ID" value="GFT54812.1"/>
    <property type="molecule type" value="Genomic_DNA"/>
</dbReference>
<gene>
    <name evidence="1" type="ORF">NPIL_106311</name>
</gene>
<evidence type="ECO:0000313" key="2">
    <source>
        <dbReference type="Proteomes" id="UP000887013"/>
    </source>
</evidence>
<protein>
    <submittedName>
        <fullName evidence="1">Uncharacterized protein</fullName>
    </submittedName>
</protein>
<dbReference type="AlphaFoldDB" id="A0A8X6P955"/>
<evidence type="ECO:0000313" key="1">
    <source>
        <dbReference type="EMBL" id="GFT54812.1"/>
    </source>
</evidence>
<sequence>MLLCGSLCKLKNIPESVVDGHSYRYLIMRMKFWSTSSGRLISPRIRHFHPRLMSYEDGKVVYHHVKRRGHIRRSHGYTYTEPTTTETSTNSTKITCRDETQPFNGTEDEICPQFAQDIGNVTQATGRVAKLDCVVDNLGRFRYVEEAILQGDGKKRYHST</sequence>
<comment type="caution">
    <text evidence="1">The sequence shown here is derived from an EMBL/GenBank/DDBJ whole genome shotgun (WGS) entry which is preliminary data.</text>
</comment>
<name>A0A8X6P955_NEPPI</name>